<keyword evidence="4 10" id="KW-0560">Oxidoreductase</keyword>
<keyword evidence="6" id="KW-0411">Iron-sulfur</keyword>
<evidence type="ECO:0000256" key="2">
    <source>
        <dbReference type="ARBA" id="ARBA00022617"/>
    </source>
</evidence>
<dbReference type="PROSITE" id="PS00365">
    <property type="entry name" value="NIR_SIR"/>
    <property type="match status" value="1"/>
</dbReference>
<evidence type="ECO:0000313" key="10">
    <source>
        <dbReference type="EMBL" id="MDI6448769.1"/>
    </source>
</evidence>
<evidence type="ECO:0000313" key="11">
    <source>
        <dbReference type="Proteomes" id="UP001431776"/>
    </source>
</evidence>
<dbReference type="Pfam" id="PF03460">
    <property type="entry name" value="NIR_SIR_ferr"/>
    <property type="match status" value="1"/>
</dbReference>
<dbReference type="InterPro" id="IPR006066">
    <property type="entry name" value="NO2/SO3_Rdtase_FeS/sirohaem_BS"/>
</dbReference>
<dbReference type="SUPFAM" id="SSF56014">
    <property type="entry name" value="Nitrite and sulphite reductase 4Fe-4S domain-like"/>
    <property type="match status" value="2"/>
</dbReference>
<dbReference type="EMBL" id="JASCXX010000006">
    <property type="protein sequence ID" value="MDI6448769.1"/>
    <property type="molecule type" value="Genomic_DNA"/>
</dbReference>
<dbReference type="PRINTS" id="PR00397">
    <property type="entry name" value="SIROHAEM"/>
</dbReference>
<feature type="region of interest" description="Disordered" evidence="7">
    <location>
        <begin position="1"/>
        <end position="22"/>
    </location>
</feature>
<evidence type="ECO:0000256" key="7">
    <source>
        <dbReference type="SAM" id="MobiDB-lite"/>
    </source>
</evidence>
<dbReference type="InterPro" id="IPR045854">
    <property type="entry name" value="NO2/SO3_Rdtase_4Fe4S_sf"/>
</dbReference>
<keyword evidence="1" id="KW-0004">4Fe-4S</keyword>
<dbReference type="SUPFAM" id="SSF55124">
    <property type="entry name" value="Nitrite/Sulfite reductase N-terminal domain-like"/>
    <property type="match status" value="1"/>
</dbReference>
<organism evidence="10 11">
    <name type="scientific">Anaerobaca lacustris</name>
    <dbReference type="NCBI Taxonomy" id="3044600"/>
    <lineage>
        <taxon>Bacteria</taxon>
        <taxon>Pseudomonadati</taxon>
        <taxon>Planctomycetota</taxon>
        <taxon>Phycisphaerae</taxon>
        <taxon>Sedimentisphaerales</taxon>
        <taxon>Anaerobacaceae</taxon>
        <taxon>Anaerobaca</taxon>
    </lineage>
</organism>
<sequence length="439" mass="47204">MENERQSNVSPASGEGTPLPGRVLGVYPQKQAGLYMQRVKIPGGRINWPQWRRIAELAETCCNGFPLHLTTRQDLELHNIRRQDVATVQQRLAEVGLTVFGACGDSVRNITVCSGCEFCPGGLDVMPLAQLVRQGIDREPVIFTLPRKFKISLSGCPKACAKPWLNDLGFIGQPGGRFVVIGAGSLGAKPALGIELYHNMSAGDVLPLCVAAVEMFEKHGDRQNRRRARFRHVRERLGDDVFKAELESRFEHVKARRSRPRVTCGAGLGQVQQQCRLQLPDGNVTPAQAVRLADVVEPHEAAVRIDLEHGLVLYGPKPVPLPADLAAWATGPTIVACPGSRTCPRGLTDCWATAAKIRECVPTEKLSGVRISISGCPNGCAHSAVASIGLVGMLRKIDGAAAPHYQVLAGGGNGTNATLATLQGVQRAEDVPTVVETLL</sequence>
<evidence type="ECO:0000259" key="8">
    <source>
        <dbReference type="Pfam" id="PF01077"/>
    </source>
</evidence>
<proteinExistence type="predicted"/>
<feature type="domain" description="Nitrite/sulphite reductase 4Fe-4S" evidence="8">
    <location>
        <begin position="103"/>
        <end position="252"/>
    </location>
</feature>
<dbReference type="InterPro" id="IPR005117">
    <property type="entry name" value="NiRdtase/SiRdtase_haem-b_fer"/>
</dbReference>
<keyword evidence="5" id="KW-0408">Iron</keyword>
<feature type="compositionally biased region" description="Polar residues" evidence="7">
    <location>
        <begin position="1"/>
        <end position="11"/>
    </location>
</feature>
<feature type="domain" description="Nitrite/Sulfite reductase ferredoxin-like" evidence="9">
    <location>
        <begin position="27"/>
        <end position="95"/>
    </location>
</feature>
<dbReference type="PANTHER" id="PTHR32439:SF9">
    <property type="entry name" value="BLR3264 PROTEIN"/>
    <property type="match status" value="1"/>
</dbReference>
<dbReference type="Gene3D" id="3.30.413.10">
    <property type="entry name" value="Sulfite Reductase Hemoprotein, domain 1"/>
    <property type="match status" value="2"/>
</dbReference>
<dbReference type="GO" id="GO:0020037">
    <property type="term" value="F:heme binding"/>
    <property type="evidence" value="ECO:0007669"/>
    <property type="project" value="InterPro"/>
</dbReference>
<keyword evidence="3" id="KW-0479">Metal-binding</keyword>
<dbReference type="InterPro" id="IPR036136">
    <property type="entry name" value="Nit/Sulf_reduc_fer-like_dom_sf"/>
</dbReference>
<dbReference type="GO" id="GO:0051539">
    <property type="term" value="F:4 iron, 4 sulfur cluster binding"/>
    <property type="evidence" value="ECO:0007669"/>
    <property type="project" value="UniProtKB-KW"/>
</dbReference>
<evidence type="ECO:0000256" key="6">
    <source>
        <dbReference type="ARBA" id="ARBA00023014"/>
    </source>
</evidence>
<protein>
    <submittedName>
        <fullName evidence="10">Nitrite/sulfite reductase</fullName>
        <ecNumber evidence="10">1.8.7.1</ecNumber>
    </submittedName>
</protein>
<gene>
    <name evidence="10" type="ORF">QJ522_06905</name>
</gene>
<dbReference type="Pfam" id="PF01077">
    <property type="entry name" value="NIR_SIR"/>
    <property type="match status" value="2"/>
</dbReference>
<comment type="caution">
    <text evidence="10">The sequence shown here is derived from an EMBL/GenBank/DDBJ whole genome shotgun (WGS) entry which is preliminary data.</text>
</comment>
<evidence type="ECO:0000256" key="3">
    <source>
        <dbReference type="ARBA" id="ARBA00022723"/>
    </source>
</evidence>
<evidence type="ECO:0000256" key="4">
    <source>
        <dbReference type="ARBA" id="ARBA00023002"/>
    </source>
</evidence>
<dbReference type="GO" id="GO:0046872">
    <property type="term" value="F:metal ion binding"/>
    <property type="evidence" value="ECO:0007669"/>
    <property type="project" value="UniProtKB-KW"/>
</dbReference>
<evidence type="ECO:0000256" key="5">
    <source>
        <dbReference type="ARBA" id="ARBA00023004"/>
    </source>
</evidence>
<dbReference type="GO" id="GO:0050311">
    <property type="term" value="F:sulfite reductase (ferredoxin) activity"/>
    <property type="evidence" value="ECO:0007669"/>
    <property type="project" value="UniProtKB-EC"/>
</dbReference>
<name>A0AAW6TWX6_9BACT</name>
<feature type="domain" description="Nitrite/sulphite reductase 4Fe-4S" evidence="8">
    <location>
        <begin position="333"/>
        <end position="438"/>
    </location>
</feature>
<keyword evidence="2" id="KW-0349">Heme</keyword>
<dbReference type="Proteomes" id="UP001431776">
    <property type="component" value="Unassembled WGS sequence"/>
</dbReference>
<keyword evidence="11" id="KW-1185">Reference proteome</keyword>
<evidence type="ECO:0000259" key="9">
    <source>
        <dbReference type="Pfam" id="PF03460"/>
    </source>
</evidence>
<accession>A0AAW6TWX6</accession>
<evidence type="ECO:0000256" key="1">
    <source>
        <dbReference type="ARBA" id="ARBA00022485"/>
    </source>
</evidence>
<dbReference type="EC" id="1.8.7.1" evidence="10"/>
<reference evidence="10" key="1">
    <citation type="submission" date="2023-05" db="EMBL/GenBank/DDBJ databases">
        <title>Anaerotaeda fermentans gen. nov., sp. nov., a novel anaerobic planctomycete of the new family within the order Sedimentisphaerales isolated from Taman Peninsula, Russia.</title>
        <authorList>
            <person name="Khomyakova M.A."/>
            <person name="Merkel A.Y."/>
            <person name="Slobodkin A.I."/>
        </authorList>
    </citation>
    <scope>NUCLEOTIDE SEQUENCE</scope>
    <source>
        <strain evidence="10">M17dextr</strain>
    </source>
</reference>
<dbReference type="PANTHER" id="PTHR32439">
    <property type="entry name" value="FERREDOXIN--NITRITE REDUCTASE, CHLOROPLASTIC"/>
    <property type="match status" value="1"/>
</dbReference>
<dbReference type="AlphaFoldDB" id="A0AAW6TWX6"/>
<dbReference type="Gene3D" id="3.90.480.10">
    <property type="entry name" value="Sulfite Reductase Hemoprotein,Domain 2"/>
    <property type="match status" value="1"/>
</dbReference>
<dbReference type="InterPro" id="IPR006067">
    <property type="entry name" value="NO2/SO3_Rdtase_4Fe4S_dom"/>
</dbReference>
<dbReference type="RefSeq" id="WP_349244178.1">
    <property type="nucleotide sequence ID" value="NZ_JASCXX010000006.1"/>
</dbReference>
<dbReference type="InterPro" id="IPR051329">
    <property type="entry name" value="NIR_SIR_4Fe-4S"/>
</dbReference>